<feature type="region of interest" description="Disordered" evidence="1">
    <location>
        <begin position="22"/>
        <end position="52"/>
    </location>
</feature>
<keyword evidence="3" id="KW-1185">Reference proteome</keyword>
<sequence length="289" mass="30780">MRKSYWLPSLLVIAACGTNEATPDRAPGNLAATEDGAASDGDAHANSSADPRRCSMRDYPAAACVVSAQRGVEPSFPLLLDGSGTRCAQILRALTSPDPTKRPPELAQLDAVDATGKCEHDNLLNREIVRVYPSSYSGERMFEPKQDIVVHVTATNQVVYLHGDFVAAGTAPGPGCLDGSEVRASVPGRELPFRTYSRCLPGDAGAYAVASNDEVEIGEEGFYLDASASLHRVRAVEVYLAPTNVTPELLKSDLFCCVGSTLEHCVGKRLLVDAFTGELLATQPHCLTC</sequence>
<evidence type="ECO:0000313" key="2">
    <source>
        <dbReference type="EMBL" id="WXB01979.1"/>
    </source>
</evidence>
<protein>
    <recommendedName>
        <fullName evidence="4">Lipoprotein</fullName>
    </recommendedName>
</protein>
<dbReference type="PROSITE" id="PS51257">
    <property type="entry name" value="PROKAR_LIPOPROTEIN"/>
    <property type="match status" value="1"/>
</dbReference>
<evidence type="ECO:0000256" key="1">
    <source>
        <dbReference type="SAM" id="MobiDB-lite"/>
    </source>
</evidence>
<name>A0ABZ2KXD9_9BACT</name>
<accession>A0ABZ2KXD9</accession>
<organism evidence="2 3">
    <name type="scientific">Pendulispora rubella</name>
    <dbReference type="NCBI Taxonomy" id="2741070"/>
    <lineage>
        <taxon>Bacteria</taxon>
        <taxon>Pseudomonadati</taxon>
        <taxon>Myxococcota</taxon>
        <taxon>Myxococcia</taxon>
        <taxon>Myxococcales</taxon>
        <taxon>Sorangiineae</taxon>
        <taxon>Pendulisporaceae</taxon>
        <taxon>Pendulispora</taxon>
    </lineage>
</organism>
<evidence type="ECO:0000313" key="3">
    <source>
        <dbReference type="Proteomes" id="UP001374803"/>
    </source>
</evidence>
<dbReference type="EMBL" id="CP089983">
    <property type="protein sequence ID" value="WXB01979.1"/>
    <property type="molecule type" value="Genomic_DNA"/>
</dbReference>
<dbReference type="Proteomes" id="UP001374803">
    <property type="component" value="Chromosome"/>
</dbReference>
<proteinExistence type="predicted"/>
<evidence type="ECO:0008006" key="4">
    <source>
        <dbReference type="Google" id="ProtNLM"/>
    </source>
</evidence>
<dbReference type="RefSeq" id="WP_394831600.1">
    <property type="nucleotide sequence ID" value="NZ_CP089929.1"/>
</dbReference>
<gene>
    <name evidence="2" type="ORF">LVJ94_34315</name>
</gene>
<reference evidence="2" key="1">
    <citation type="submission" date="2021-12" db="EMBL/GenBank/DDBJ databases">
        <title>Discovery of the Pendulisporaceae a myxobacterial family with distinct sporulation behavior and unique specialized metabolism.</title>
        <authorList>
            <person name="Garcia R."/>
            <person name="Popoff A."/>
            <person name="Bader C.D."/>
            <person name="Loehr J."/>
            <person name="Walesch S."/>
            <person name="Walt C."/>
            <person name="Boldt J."/>
            <person name="Bunk B."/>
            <person name="Haeckl F.J.F.P.J."/>
            <person name="Gunesch A.P."/>
            <person name="Birkelbach J."/>
            <person name="Nuebel U."/>
            <person name="Pietschmann T."/>
            <person name="Bach T."/>
            <person name="Mueller R."/>
        </authorList>
    </citation>
    <scope>NUCLEOTIDE SEQUENCE</scope>
    <source>
        <strain evidence="2">MSr11367</strain>
    </source>
</reference>